<dbReference type="InterPro" id="IPR007163">
    <property type="entry name" value="VCA0040-like"/>
</dbReference>
<dbReference type="Pfam" id="PF04018">
    <property type="entry name" value="VCA0040-like"/>
    <property type="match status" value="1"/>
</dbReference>
<feature type="transmembrane region" description="Helical" evidence="1">
    <location>
        <begin position="120"/>
        <end position="137"/>
    </location>
</feature>
<proteinExistence type="predicted"/>
<name>A0A239KEL9_EKHLU</name>
<evidence type="ECO:0000256" key="1">
    <source>
        <dbReference type="SAM" id="Phobius"/>
    </source>
</evidence>
<feature type="transmembrane region" description="Helical" evidence="1">
    <location>
        <begin position="189"/>
        <end position="209"/>
    </location>
</feature>
<feature type="transmembrane region" description="Helical" evidence="1">
    <location>
        <begin position="64"/>
        <end position="84"/>
    </location>
</feature>
<dbReference type="PANTHER" id="PTHR37308">
    <property type="entry name" value="INTEGRAL MEMBRANE PROTEIN"/>
    <property type="match status" value="1"/>
</dbReference>
<dbReference type="AlphaFoldDB" id="A0A239KEL9"/>
<keyword evidence="1" id="KW-0472">Membrane</keyword>
<evidence type="ECO:0000313" key="3">
    <source>
        <dbReference type="Proteomes" id="UP000198393"/>
    </source>
</evidence>
<evidence type="ECO:0000313" key="2">
    <source>
        <dbReference type="EMBL" id="SNT16806.1"/>
    </source>
</evidence>
<organism evidence="2 3">
    <name type="scientific">Ekhidna lutea</name>
    <dbReference type="NCBI Taxonomy" id="447679"/>
    <lineage>
        <taxon>Bacteria</taxon>
        <taxon>Pseudomonadati</taxon>
        <taxon>Bacteroidota</taxon>
        <taxon>Cytophagia</taxon>
        <taxon>Cytophagales</taxon>
        <taxon>Reichenbachiellaceae</taxon>
        <taxon>Ekhidna</taxon>
    </lineage>
</organism>
<dbReference type="PANTHER" id="PTHR37308:SF1">
    <property type="entry name" value="POLYPRENYL-PHOSPHATE TRANSPORTER"/>
    <property type="match status" value="1"/>
</dbReference>
<gene>
    <name evidence="2" type="ORF">SAMN05421640_2619</name>
</gene>
<dbReference type="EMBL" id="FZPD01000004">
    <property type="protein sequence ID" value="SNT16806.1"/>
    <property type="molecule type" value="Genomic_DNA"/>
</dbReference>
<keyword evidence="3" id="KW-1185">Reference proteome</keyword>
<sequence>MINAKLVLKGAAMGCADLIPGVSGGTIALITGIYEELINSIKSFDLTAAQLAFKLKFKDLWDHVNGQFLVQVFAGIFMSIFLLSRGISYLLDNHPILLWSFFFGLILISSFYVMPRKNNGITYLSFLIGAIVAYLITSLTPASSPDQLWFVFISGAIAICAMILPGISGSFILILLAKYEYVLNAVKVFDFKVIFVFGLGCAVGLLSFSRLIHWLLQRHKGTVMALLAGFMLGSLNKIWPWKLSDDITFRNISPLKYEQLTNEPSLLLPSICIGVFGMLVVFVLERYGRAAE</sequence>
<keyword evidence="1" id="KW-0812">Transmembrane</keyword>
<protein>
    <submittedName>
        <fullName evidence="2">Putative membrane protein</fullName>
    </submittedName>
</protein>
<dbReference type="RefSeq" id="WP_221406724.1">
    <property type="nucleotide sequence ID" value="NZ_FZPD01000004.1"/>
</dbReference>
<feature type="transmembrane region" description="Helical" evidence="1">
    <location>
        <begin position="96"/>
        <end position="114"/>
    </location>
</feature>
<keyword evidence="1" id="KW-1133">Transmembrane helix</keyword>
<dbReference type="Proteomes" id="UP000198393">
    <property type="component" value="Unassembled WGS sequence"/>
</dbReference>
<feature type="transmembrane region" description="Helical" evidence="1">
    <location>
        <begin position="266"/>
        <end position="284"/>
    </location>
</feature>
<reference evidence="2 3" key="1">
    <citation type="submission" date="2017-06" db="EMBL/GenBank/DDBJ databases">
        <authorList>
            <person name="Kim H.J."/>
            <person name="Triplett B.A."/>
        </authorList>
    </citation>
    <scope>NUCLEOTIDE SEQUENCE [LARGE SCALE GENOMIC DNA]</scope>
    <source>
        <strain evidence="2 3">DSM 19307</strain>
    </source>
</reference>
<accession>A0A239KEL9</accession>
<feature type="transmembrane region" description="Helical" evidence="1">
    <location>
        <begin position="149"/>
        <end position="177"/>
    </location>
</feature>